<evidence type="ECO:0000256" key="6">
    <source>
        <dbReference type="SAM" id="Phobius"/>
    </source>
</evidence>
<evidence type="ECO:0008006" key="12">
    <source>
        <dbReference type="Google" id="ProtNLM"/>
    </source>
</evidence>
<protein>
    <recommendedName>
        <fullName evidence="12">ER transporter 6TM N-terminal domain-containing protein</fullName>
    </recommendedName>
</protein>
<evidence type="ECO:0000313" key="10">
    <source>
        <dbReference type="EMBL" id="GAA99717.1"/>
    </source>
</evidence>
<feature type="transmembrane region" description="Helical" evidence="6">
    <location>
        <begin position="211"/>
        <end position="229"/>
    </location>
</feature>
<reference evidence="10 11" key="2">
    <citation type="journal article" date="2012" name="Open Biol.">
        <title>Characteristics of nucleosomes and linker DNA regions on the genome of the basidiomycete Mixia osmundae revealed by mono- and dinucleosome mapping.</title>
        <authorList>
            <person name="Nishida H."/>
            <person name="Kondo S."/>
            <person name="Matsumoto T."/>
            <person name="Suzuki Y."/>
            <person name="Yoshikawa H."/>
            <person name="Taylor T.D."/>
            <person name="Sugiyama J."/>
        </authorList>
    </citation>
    <scope>NUCLEOTIDE SEQUENCE [LARGE SCALE GENOMIC DNA]</scope>
    <source>
        <strain evidence="11">CBS 9802 / IAM 14324 / JCM 22182 / KY 12970</strain>
    </source>
</reference>
<feature type="region of interest" description="Disordered" evidence="5">
    <location>
        <begin position="422"/>
        <end position="500"/>
    </location>
</feature>
<comment type="caution">
    <text evidence="10">The sequence shown here is derived from an EMBL/GenBank/DDBJ whole genome shotgun (WGS) entry which is preliminary data.</text>
</comment>
<dbReference type="PANTHER" id="PTHR37994">
    <property type="entry name" value="ARAE_2_N DOMAIN-CONTAINING PROTEIN-RELATED"/>
    <property type="match status" value="1"/>
</dbReference>
<dbReference type="Proteomes" id="UP000009131">
    <property type="component" value="Unassembled WGS sequence"/>
</dbReference>
<gene>
    <name evidence="10" type="primary">Mo06420</name>
    <name evidence="10" type="ORF">E5Q_06420</name>
</gene>
<feature type="domain" description="Putative ER transporter 6TM N-terminal" evidence="8">
    <location>
        <begin position="72"/>
        <end position="553"/>
    </location>
</feature>
<feature type="transmembrane region" description="Helical" evidence="6">
    <location>
        <begin position="270"/>
        <end position="290"/>
    </location>
</feature>
<dbReference type="InterPro" id="IPR018823">
    <property type="entry name" value="ArAE_2_N"/>
</dbReference>
<dbReference type="Pfam" id="PF13515">
    <property type="entry name" value="FUSC_2"/>
    <property type="match status" value="1"/>
</dbReference>
<keyword evidence="3 6" id="KW-1133">Transmembrane helix</keyword>
<feature type="compositionally biased region" description="Polar residues" evidence="5">
    <location>
        <begin position="440"/>
        <end position="470"/>
    </location>
</feature>
<dbReference type="HOGENOM" id="CLU_003918_2_0_1"/>
<comment type="subcellular location">
    <subcellularLocation>
        <location evidence="1">Membrane</location>
        <topology evidence="1">Multi-pass membrane protein</topology>
    </subcellularLocation>
</comment>
<dbReference type="Pfam" id="PF10337">
    <property type="entry name" value="ArAE_2_N"/>
    <property type="match status" value="1"/>
</dbReference>
<feature type="transmembrane region" description="Helical" evidence="6">
    <location>
        <begin position="879"/>
        <end position="900"/>
    </location>
</feature>
<feature type="transmembrane region" description="Helical" evidence="6">
    <location>
        <begin position="736"/>
        <end position="755"/>
    </location>
</feature>
<evidence type="ECO:0000256" key="2">
    <source>
        <dbReference type="ARBA" id="ARBA00022692"/>
    </source>
</evidence>
<dbReference type="InterPro" id="IPR018820">
    <property type="entry name" value="BRE4-related_DUF2421"/>
</dbReference>
<feature type="domain" description="Integral membrane bound transporter" evidence="9">
    <location>
        <begin position="759"/>
        <end position="895"/>
    </location>
</feature>
<keyword evidence="4 6" id="KW-0472">Membrane</keyword>
<accession>G7EA57</accession>
<dbReference type="AlphaFoldDB" id="G7EA57"/>
<keyword evidence="2 6" id="KW-0812">Transmembrane</keyword>
<dbReference type="EMBL" id="BABT02000229">
    <property type="protein sequence ID" value="GAA99717.1"/>
    <property type="molecule type" value="Genomic_DNA"/>
</dbReference>
<feature type="compositionally biased region" description="Low complexity" evidence="5">
    <location>
        <begin position="32"/>
        <end position="43"/>
    </location>
</feature>
<evidence type="ECO:0000313" key="11">
    <source>
        <dbReference type="Proteomes" id="UP000009131"/>
    </source>
</evidence>
<dbReference type="PANTHER" id="PTHR37994:SF1">
    <property type="entry name" value="ER TRANSPORTER 6TM N-TERMINAL DOMAIN-CONTAINING PROTEIN"/>
    <property type="match status" value="1"/>
</dbReference>
<evidence type="ECO:0000256" key="1">
    <source>
        <dbReference type="ARBA" id="ARBA00004141"/>
    </source>
</evidence>
<proteinExistence type="predicted"/>
<dbReference type="STRING" id="764103.G7EA57"/>
<feature type="region of interest" description="Disordered" evidence="5">
    <location>
        <begin position="1"/>
        <end position="56"/>
    </location>
</feature>
<keyword evidence="11" id="KW-1185">Reference proteome</keyword>
<dbReference type="InterPro" id="IPR049453">
    <property type="entry name" value="Memb_transporter_dom"/>
</dbReference>
<feature type="transmembrane region" description="Helical" evidence="6">
    <location>
        <begin position="238"/>
        <end position="258"/>
    </location>
</feature>
<feature type="transmembrane region" description="Helical" evidence="6">
    <location>
        <begin position="141"/>
        <end position="162"/>
    </location>
</feature>
<evidence type="ECO:0000259" key="8">
    <source>
        <dbReference type="Pfam" id="PF10337"/>
    </source>
</evidence>
<evidence type="ECO:0000256" key="3">
    <source>
        <dbReference type="ARBA" id="ARBA00022989"/>
    </source>
</evidence>
<sequence length="1150" mass="127851">MTTDNKADDIPLDDVGDNQNNPEAEKSKRSGSDSSTAISASKAAEAELTAEPARSSDRPSAFRSVLQRIDSVLPPWLAPHLQSSQDWKILFRCGVSLWLSMLFTLVSDTEHAAGRAAFLFMIVAVIVPPSDPVSLTFRKTFIYGFMVAAAWAYCVVGVRIAWIARKDFKYTQAEFTQMQAARFARQGLPAAEIPGAIGIAVINGEFIETNSSIVIAVWLSVGMATLMWIKGRIGPSPLLFGVILSMILISIVCTLAHLYPYPDYLLGQTFYIPFIWQSAVTLACSAFIFPEQLGAHTLRRIGAALIPIRAIAADQSAMLATSPLSAEWDIYKRNEGRMAQSGQALMMLNAVESYVRRDIAWMRMSQKDVSKILMHLRFLSARAASFVFFQSMISSRFDRHPNESAKRDRKVATEDNFMLHLPKERGVTLDDSKEEAGDTHSGTSSPVRQDTAQSASTFDTLGNQNDAQGRQQRHVNPKLHIPSGARKGSPHEPKEHKLKHRPVGLFESAQYHLLAERISNSDDERAVVEVVALLHSSSADLLHATVDAMDSLLALLSRGSGSGLSDIFRDSEQVWGPVTERSDALARLDSAIADYRNKKRLEIIRPFAPLFDSTLARDGRVRQPSHRALFWSMQYQWALIQFSDKVRALVSEVVDIQKRSPKKRLWAPLDWPFAGLFSSHGETGENYGEYDPDVIEGLSDFGYTSARDPEVILGGHTMRFGNLLHQAGNLIKRSDVLFAIKSAILIALLSLPCYLRSSAHFFYTARGIWAVLMVGLASVEFVGQTVSNFFYRIICTVIGALFGLVIWYITAGNGDGNAYALAAVWAVLVLPIMMIRLYYPALINGVIAVVTAILVFGYSWQDTHFPSAGQETGHGWETAWKRCVLVIVGVTAAFIAAFLPPSTSDKTSLRITHARSLQSTGVLFCQIISFANVKQGPSNPVPKSIAKNWLALRTRLRMTAMHLPFVGYEYNLRGRWPKERYQRLLTLQLEMVDILAQLASVIAELDSDWTQALLSRTRLGEPEFIGELEGALYMAHVALRHATPLPRYWTPLATRLTDHRYGVNLVLEDEMGSNVPHTVNMDVASSENYLKFCTATTLAWNFINRVDRIVYTVKELVGEDFALHLRDDASSSKEQLLQSHSPDGFPETRI</sequence>
<feature type="transmembrane region" description="Helical" evidence="6">
    <location>
        <begin position="761"/>
        <end position="782"/>
    </location>
</feature>
<dbReference type="GO" id="GO:0016020">
    <property type="term" value="C:membrane"/>
    <property type="evidence" value="ECO:0007669"/>
    <property type="project" value="UniProtKB-SubCell"/>
</dbReference>
<feature type="compositionally biased region" description="Basic and acidic residues" evidence="5">
    <location>
        <begin position="422"/>
        <end position="438"/>
    </location>
</feature>
<evidence type="ECO:0000259" key="9">
    <source>
        <dbReference type="Pfam" id="PF13515"/>
    </source>
</evidence>
<dbReference type="RefSeq" id="XP_014566191.1">
    <property type="nucleotide sequence ID" value="XM_014710705.1"/>
</dbReference>
<dbReference type="OrthoDB" id="2274698at2759"/>
<dbReference type="eggNOG" id="KOG4711">
    <property type="taxonomic scope" value="Eukaryota"/>
</dbReference>
<feature type="transmembrane region" description="Helical" evidence="6">
    <location>
        <begin position="789"/>
        <end position="810"/>
    </location>
</feature>
<evidence type="ECO:0000256" key="4">
    <source>
        <dbReference type="ARBA" id="ARBA00023136"/>
    </source>
</evidence>
<name>G7EA57_MIXOS</name>
<feature type="transmembrane region" description="Helical" evidence="6">
    <location>
        <begin position="816"/>
        <end position="834"/>
    </location>
</feature>
<evidence type="ECO:0000259" key="7">
    <source>
        <dbReference type="Pfam" id="PF10334"/>
    </source>
</evidence>
<reference evidence="10 11" key="1">
    <citation type="journal article" date="2011" name="J. Gen. Appl. Microbiol.">
        <title>Draft genome sequencing of the enigmatic basidiomycete Mixia osmundae.</title>
        <authorList>
            <person name="Nishida H."/>
            <person name="Nagatsuka Y."/>
            <person name="Sugiyama J."/>
        </authorList>
    </citation>
    <scope>NUCLEOTIDE SEQUENCE [LARGE SCALE GENOMIC DNA]</scope>
    <source>
        <strain evidence="11">CBS 9802 / IAM 14324 / JCM 22182 / KY 12970</strain>
    </source>
</reference>
<feature type="domain" description="DUF2421" evidence="7">
    <location>
        <begin position="900"/>
        <end position="1121"/>
    </location>
</feature>
<feature type="transmembrane region" description="Helical" evidence="6">
    <location>
        <begin position="841"/>
        <end position="859"/>
    </location>
</feature>
<dbReference type="OMA" id="TRCTVIF"/>
<dbReference type="InParanoid" id="G7EA57"/>
<feature type="transmembrane region" description="Helical" evidence="6">
    <location>
        <begin position="112"/>
        <end position="129"/>
    </location>
</feature>
<dbReference type="Pfam" id="PF10334">
    <property type="entry name" value="BRE4"/>
    <property type="match status" value="1"/>
</dbReference>
<evidence type="ECO:0000256" key="5">
    <source>
        <dbReference type="SAM" id="MobiDB-lite"/>
    </source>
</evidence>
<organism evidence="10 11">
    <name type="scientific">Mixia osmundae (strain CBS 9802 / IAM 14324 / JCM 22182 / KY 12970)</name>
    <dbReference type="NCBI Taxonomy" id="764103"/>
    <lineage>
        <taxon>Eukaryota</taxon>
        <taxon>Fungi</taxon>
        <taxon>Dikarya</taxon>
        <taxon>Basidiomycota</taxon>
        <taxon>Pucciniomycotina</taxon>
        <taxon>Mixiomycetes</taxon>
        <taxon>Mixiales</taxon>
        <taxon>Mixiaceae</taxon>
        <taxon>Mixia</taxon>
    </lineage>
</organism>